<evidence type="ECO:0000313" key="2">
    <source>
        <dbReference type="EMBL" id="MCM8750333.1"/>
    </source>
</evidence>
<protein>
    <submittedName>
        <fullName evidence="2">Uncharacterized protein</fullName>
    </submittedName>
</protein>
<keyword evidence="3" id="KW-1185">Reference proteome</keyword>
<organism evidence="2 3">
    <name type="scientific">Thermalbibacter longus</name>
    <dbReference type="NCBI Taxonomy" id="2951981"/>
    <lineage>
        <taxon>Bacteria</taxon>
        <taxon>Pseudomonadati</taxon>
        <taxon>Thermomicrobiota</taxon>
        <taxon>Thermomicrobia</taxon>
        <taxon>Thermomicrobiales</taxon>
        <taxon>Thermomicrobiaceae</taxon>
        <taxon>Thermalbibacter</taxon>
    </lineage>
</organism>
<accession>A0AA42BE22</accession>
<feature type="compositionally biased region" description="Polar residues" evidence="1">
    <location>
        <begin position="53"/>
        <end position="65"/>
    </location>
</feature>
<proteinExistence type="predicted"/>
<evidence type="ECO:0000256" key="1">
    <source>
        <dbReference type="SAM" id="MobiDB-lite"/>
    </source>
</evidence>
<comment type="caution">
    <text evidence="2">The sequence shown here is derived from an EMBL/GenBank/DDBJ whole genome shotgun (WGS) entry which is preliminary data.</text>
</comment>
<evidence type="ECO:0000313" key="3">
    <source>
        <dbReference type="Proteomes" id="UP001165306"/>
    </source>
</evidence>
<sequence length="207" mass="21206">MRAIVTLLVASAVLAVVVIGSAPIRLAAAPPDWVTPGPPPWAGGELRERANQEAPQTDTTSSTETLGCEPIEQSAEEVLPGVVLTWDSAFLCADAPDAGSYELTVTVSNSAESAEAVSIDALTLTHTTPRPRGQAPSASGDATGLPLTLAPGTTASFTVSGTYELVETDEGKKANLHFRASGHGLSSGEPFELGINAHVRAPGVPLD</sequence>
<dbReference type="AlphaFoldDB" id="A0AA42BE22"/>
<dbReference type="Proteomes" id="UP001165306">
    <property type="component" value="Unassembled WGS sequence"/>
</dbReference>
<feature type="region of interest" description="Disordered" evidence="1">
    <location>
        <begin position="29"/>
        <end position="67"/>
    </location>
</feature>
<name>A0AA42BE22_9BACT</name>
<dbReference type="EMBL" id="JAMSLR010000013">
    <property type="protein sequence ID" value="MCM8750333.1"/>
    <property type="molecule type" value="Genomic_DNA"/>
</dbReference>
<gene>
    <name evidence="2" type="ORF">NET02_14360</name>
</gene>
<reference evidence="2" key="1">
    <citation type="submission" date="2022-06" db="EMBL/GenBank/DDBJ databases">
        <title>CFH 74404 Thermomicrobiaceae sp.</title>
        <authorList>
            <person name="Ming H."/>
            <person name="Li W.-J."/>
            <person name="Zhao Z."/>
        </authorList>
    </citation>
    <scope>NUCLEOTIDE SEQUENCE</scope>
    <source>
        <strain evidence="2">CFH 74404</strain>
    </source>
</reference>
<dbReference type="RefSeq" id="WP_284058122.1">
    <property type="nucleotide sequence ID" value="NZ_JAMSLR010000013.1"/>
</dbReference>